<gene>
    <name evidence="1" type="ORF">PPNSA23_04840</name>
</gene>
<name>A0ABQ0GV36_9HYPH</name>
<keyword evidence="2" id="KW-1185">Reference proteome</keyword>
<accession>A0ABQ0GV36</accession>
<dbReference type="Proteomes" id="UP001628091">
    <property type="component" value="Unassembled WGS sequence"/>
</dbReference>
<sequence length="139" mass="15670">MQAQRRKNHADFASILSEIERQSAEFSENLRPVSFDFLDGLLHLAATHAVDRRSDFILFEPEIEAELPLPSTDPDEIARELRLSSGMSSAELAQIRRRFAALNHPDRVAPHLRERASDRMKIANALIDRALAGGISREI</sequence>
<comment type="caution">
    <text evidence="1">The sequence shown here is derived from an EMBL/GenBank/DDBJ whole genome shotgun (WGS) entry which is preliminary data.</text>
</comment>
<evidence type="ECO:0000313" key="2">
    <source>
        <dbReference type="Proteomes" id="UP001628091"/>
    </source>
</evidence>
<proteinExistence type="predicted"/>
<evidence type="ECO:0000313" key="1">
    <source>
        <dbReference type="EMBL" id="GAB1580541.1"/>
    </source>
</evidence>
<protein>
    <recommendedName>
        <fullName evidence="3">Molecular chaperone DnaJ</fullName>
    </recommendedName>
</protein>
<dbReference type="RefSeq" id="WP_407863530.1">
    <property type="nucleotide sequence ID" value="NZ_BAAFZP010000001.1"/>
</dbReference>
<dbReference type="EMBL" id="BAAFZP010000001">
    <property type="protein sequence ID" value="GAB1580541.1"/>
    <property type="molecule type" value="Genomic_DNA"/>
</dbReference>
<organism evidence="1 2">
    <name type="scientific">Phyllobacterium phragmitis</name>
    <dbReference type="NCBI Taxonomy" id="2670329"/>
    <lineage>
        <taxon>Bacteria</taxon>
        <taxon>Pseudomonadati</taxon>
        <taxon>Pseudomonadota</taxon>
        <taxon>Alphaproteobacteria</taxon>
        <taxon>Hyphomicrobiales</taxon>
        <taxon>Phyllobacteriaceae</taxon>
        <taxon>Phyllobacterium</taxon>
    </lineage>
</organism>
<reference evidence="1 2" key="1">
    <citation type="submission" date="2024-10" db="EMBL/GenBank/DDBJ databases">
        <title>Isolation, draft genome sequencing and identification of Phyllobacterium sp. NSA23, isolated from leaf soil.</title>
        <authorList>
            <person name="Akita H."/>
        </authorList>
    </citation>
    <scope>NUCLEOTIDE SEQUENCE [LARGE SCALE GENOMIC DNA]</scope>
    <source>
        <strain evidence="1 2">NSA23</strain>
    </source>
</reference>
<evidence type="ECO:0008006" key="3">
    <source>
        <dbReference type="Google" id="ProtNLM"/>
    </source>
</evidence>